<gene>
    <name evidence="8" type="ORF">JRO89_XS14G0112400</name>
</gene>
<dbReference type="Proteomes" id="UP000827721">
    <property type="component" value="Unassembled WGS sequence"/>
</dbReference>
<evidence type="ECO:0000256" key="2">
    <source>
        <dbReference type="ARBA" id="ARBA00022614"/>
    </source>
</evidence>
<comment type="subcellular location">
    <subcellularLocation>
        <location evidence="1">Membrane</location>
    </subcellularLocation>
</comment>
<evidence type="ECO:0000256" key="3">
    <source>
        <dbReference type="ARBA" id="ARBA00022692"/>
    </source>
</evidence>
<keyword evidence="5" id="KW-1133">Transmembrane helix</keyword>
<name>A0ABQ8H4Y9_9ROSI</name>
<dbReference type="InterPro" id="IPR032675">
    <property type="entry name" value="LRR_dom_sf"/>
</dbReference>
<dbReference type="EMBL" id="JAFEMO010000014">
    <property type="protein sequence ID" value="KAH7548387.1"/>
    <property type="molecule type" value="Genomic_DNA"/>
</dbReference>
<dbReference type="PRINTS" id="PR00019">
    <property type="entry name" value="LEURICHRPT"/>
</dbReference>
<dbReference type="InterPro" id="IPR011009">
    <property type="entry name" value="Kinase-like_dom_sf"/>
</dbReference>
<evidence type="ECO:0000256" key="5">
    <source>
        <dbReference type="ARBA" id="ARBA00022989"/>
    </source>
</evidence>
<dbReference type="InterPro" id="IPR001611">
    <property type="entry name" value="Leu-rich_rpt"/>
</dbReference>
<protein>
    <recommendedName>
        <fullName evidence="7">Serine-threonine/tyrosine-protein kinase catalytic domain-containing protein</fullName>
    </recommendedName>
</protein>
<dbReference type="InterPro" id="IPR051809">
    <property type="entry name" value="Plant_receptor-like_S/T_kinase"/>
</dbReference>
<reference evidence="8 9" key="1">
    <citation type="submission" date="2021-02" db="EMBL/GenBank/DDBJ databases">
        <title>Plant Genome Project.</title>
        <authorList>
            <person name="Zhang R.-G."/>
        </authorList>
    </citation>
    <scope>NUCLEOTIDE SEQUENCE [LARGE SCALE GENOMIC DNA]</scope>
    <source>
        <tissue evidence="8">Leaves</tissue>
    </source>
</reference>
<dbReference type="InterPro" id="IPR001245">
    <property type="entry name" value="Ser-Thr/Tyr_kinase_cat_dom"/>
</dbReference>
<keyword evidence="4" id="KW-0677">Repeat</keyword>
<dbReference type="PANTHER" id="PTHR27008">
    <property type="entry name" value="OS04G0122200 PROTEIN"/>
    <property type="match status" value="1"/>
</dbReference>
<dbReference type="Pfam" id="PF13855">
    <property type="entry name" value="LRR_8"/>
    <property type="match status" value="1"/>
</dbReference>
<dbReference type="Gene3D" id="1.10.510.10">
    <property type="entry name" value="Transferase(Phosphotransferase) domain 1"/>
    <property type="match status" value="1"/>
</dbReference>
<evidence type="ECO:0000256" key="4">
    <source>
        <dbReference type="ARBA" id="ARBA00022737"/>
    </source>
</evidence>
<accession>A0ABQ8H4Y9</accession>
<keyword evidence="2" id="KW-0433">Leucine-rich repeat</keyword>
<dbReference type="Pfam" id="PF00560">
    <property type="entry name" value="LRR_1"/>
    <property type="match status" value="2"/>
</dbReference>
<organism evidence="8 9">
    <name type="scientific">Xanthoceras sorbifolium</name>
    <dbReference type="NCBI Taxonomy" id="99658"/>
    <lineage>
        <taxon>Eukaryota</taxon>
        <taxon>Viridiplantae</taxon>
        <taxon>Streptophyta</taxon>
        <taxon>Embryophyta</taxon>
        <taxon>Tracheophyta</taxon>
        <taxon>Spermatophyta</taxon>
        <taxon>Magnoliopsida</taxon>
        <taxon>eudicotyledons</taxon>
        <taxon>Gunneridae</taxon>
        <taxon>Pentapetalae</taxon>
        <taxon>rosids</taxon>
        <taxon>malvids</taxon>
        <taxon>Sapindales</taxon>
        <taxon>Sapindaceae</taxon>
        <taxon>Xanthoceroideae</taxon>
        <taxon>Xanthoceras</taxon>
    </lineage>
</organism>
<proteinExistence type="predicted"/>
<keyword evidence="3" id="KW-0812">Transmembrane</keyword>
<evidence type="ECO:0000259" key="7">
    <source>
        <dbReference type="Pfam" id="PF07714"/>
    </source>
</evidence>
<feature type="domain" description="Serine-threonine/tyrosine-protein kinase catalytic" evidence="7">
    <location>
        <begin position="261"/>
        <end position="333"/>
    </location>
</feature>
<dbReference type="SUPFAM" id="SSF56112">
    <property type="entry name" value="Protein kinase-like (PK-like)"/>
    <property type="match status" value="1"/>
</dbReference>
<dbReference type="SUPFAM" id="SSF52058">
    <property type="entry name" value="L domain-like"/>
    <property type="match status" value="1"/>
</dbReference>
<evidence type="ECO:0000313" key="9">
    <source>
        <dbReference type="Proteomes" id="UP000827721"/>
    </source>
</evidence>
<dbReference type="Gene3D" id="3.80.10.10">
    <property type="entry name" value="Ribonuclease Inhibitor"/>
    <property type="match status" value="2"/>
</dbReference>
<sequence length="422" mass="46537">MEQFCQCMPMEWSKMRRHHRRVVELDLRSQKVAGCISPFIGNLSFLRSIYLQDNRFQGDIPQQISHLSRLQNLNFSGNTLQGEIPSTLSHRLDLEVIYLGNNDLVGKILAAFGFLSKLILISIPPTFGNGDAGDLSFVDSLTNCTKLEALGLDVNGFGGVLPNSITNLSTQLKGLELGTNQLVRNIPAGELPMTLGNYLRLEVLLLSSNSFHESIPSSLASLKGLVELDLSRNNLSGTIPIDLEKLSFLEKLNLSFNNLDGDFGLAKFLTINTSNTTRGRTNSLAIKGPIGYVALEYGMGGSVSAQGDIYSHGILLLEMLTGKRSTNEMFKDDLSLHSLCKMALPDKVIDIADSQLLILEEELNDQTNRSIGKGKMRECLISLCTFHDSWLSLNGNMLRTRKGNDLNVISIFLTMLSLVLVR</sequence>
<comment type="caution">
    <text evidence="8">The sequence shown here is derived from an EMBL/GenBank/DDBJ whole genome shotgun (WGS) entry which is preliminary data.</text>
</comment>
<keyword evidence="6" id="KW-0472">Membrane</keyword>
<evidence type="ECO:0000256" key="1">
    <source>
        <dbReference type="ARBA" id="ARBA00004370"/>
    </source>
</evidence>
<evidence type="ECO:0000313" key="8">
    <source>
        <dbReference type="EMBL" id="KAH7548387.1"/>
    </source>
</evidence>
<keyword evidence="9" id="KW-1185">Reference proteome</keyword>
<dbReference type="PANTHER" id="PTHR27008:SF610">
    <property type="entry name" value="SERINE-THREONINE_TYROSINE-PROTEIN KINASE CATALYTIC DOMAIN-CONTAINING PROTEIN"/>
    <property type="match status" value="1"/>
</dbReference>
<dbReference type="Pfam" id="PF07714">
    <property type="entry name" value="PK_Tyr_Ser-Thr"/>
    <property type="match status" value="1"/>
</dbReference>
<evidence type="ECO:0000256" key="6">
    <source>
        <dbReference type="ARBA" id="ARBA00023136"/>
    </source>
</evidence>